<organism evidence="2 3">
    <name type="scientific">Flavobacterium artemisiae</name>
    <dbReference type="NCBI Taxonomy" id="2126556"/>
    <lineage>
        <taxon>Bacteria</taxon>
        <taxon>Pseudomonadati</taxon>
        <taxon>Bacteroidota</taxon>
        <taxon>Flavobacteriia</taxon>
        <taxon>Flavobacteriales</taxon>
        <taxon>Flavobacteriaceae</taxon>
        <taxon>Flavobacterium</taxon>
    </lineage>
</organism>
<protein>
    <recommendedName>
        <fullName evidence="4">DKNYY family protein</fullName>
    </recommendedName>
</protein>
<evidence type="ECO:0000313" key="2">
    <source>
        <dbReference type="EMBL" id="MFD1604396.1"/>
    </source>
</evidence>
<keyword evidence="1" id="KW-0732">Signal</keyword>
<dbReference type="EMBL" id="JBHUDZ010000016">
    <property type="protein sequence ID" value="MFD1604396.1"/>
    <property type="molecule type" value="Genomic_DNA"/>
</dbReference>
<dbReference type="Proteomes" id="UP001597138">
    <property type="component" value="Unassembled WGS sequence"/>
</dbReference>
<sequence length="147" mass="17648">MRIKTLIFLMLIICSCSTNNKTFNDNGKIYYKEVLAIKFMGTITTQPYAVIEKSFWAFTDEHVYLKIRNNGFINDVKDLKNNSFDKFNELNYAFIVRNKKSVDTLYSDNTLKSWIYKKNKKEYYYYDEEGKIAENLRNTYSFFNDCW</sequence>
<proteinExistence type="predicted"/>
<name>A0ABW4HG98_9FLAO</name>
<accession>A0ABW4HG98</accession>
<feature type="chain" id="PRO_5046715301" description="DKNYY family protein" evidence="1">
    <location>
        <begin position="21"/>
        <end position="147"/>
    </location>
</feature>
<reference evidence="3" key="1">
    <citation type="journal article" date="2019" name="Int. J. Syst. Evol. Microbiol.">
        <title>The Global Catalogue of Microorganisms (GCM) 10K type strain sequencing project: providing services to taxonomists for standard genome sequencing and annotation.</title>
        <authorList>
            <consortium name="The Broad Institute Genomics Platform"/>
            <consortium name="The Broad Institute Genome Sequencing Center for Infectious Disease"/>
            <person name="Wu L."/>
            <person name="Ma J."/>
        </authorList>
    </citation>
    <scope>NUCLEOTIDE SEQUENCE [LARGE SCALE GENOMIC DNA]</scope>
    <source>
        <strain evidence="3">CCUG 70865</strain>
    </source>
</reference>
<comment type="caution">
    <text evidence="2">The sequence shown here is derived from an EMBL/GenBank/DDBJ whole genome shotgun (WGS) entry which is preliminary data.</text>
</comment>
<evidence type="ECO:0000313" key="3">
    <source>
        <dbReference type="Proteomes" id="UP001597138"/>
    </source>
</evidence>
<evidence type="ECO:0008006" key="4">
    <source>
        <dbReference type="Google" id="ProtNLM"/>
    </source>
</evidence>
<dbReference type="PROSITE" id="PS51257">
    <property type="entry name" value="PROKAR_LIPOPROTEIN"/>
    <property type="match status" value="1"/>
</dbReference>
<keyword evidence="3" id="KW-1185">Reference proteome</keyword>
<gene>
    <name evidence="2" type="ORF">ACFSC2_16790</name>
</gene>
<dbReference type="RefSeq" id="WP_379815488.1">
    <property type="nucleotide sequence ID" value="NZ_JBHUDZ010000016.1"/>
</dbReference>
<evidence type="ECO:0000256" key="1">
    <source>
        <dbReference type="SAM" id="SignalP"/>
    </source>
</evidence>
<feature type="signal peptide" evidence="1">
    <location>
        <begin position="1"/>
        <end position="20"/>
    </location>
</feature>